<dbReference type="InterPro" id="IPR017812">
    <property type="entry name" value="Mycothiol_ligase_MshC"/>
</dbReference>
<comment type="catalytic activity">
    <reaction evidence="9 10">
        <text>1D-myo-inositol 2-amino-2-deoxy-alpha-D-glucopyranoside + L-cysteine + ATP = 1D-myo-inositol 2-(L-cysteinylamino)-2-deoxy-alpha-D-glucopyranoside + AMP + diphosphate + H(+)</text>
        <dbReference type="Rhea" id="RHEA:26176"/>
        <dbReference type="ChEBI" id="CHEBI:15378"/>
        <dbReference type="ChEBI" id="CHEBI:30616"/>
        <dbReference type="ChEBI" id="CHEBI:33019"/>
        <dbReference type="ChEBI" id="CHEBI:35235"/>
        <dbReference type="ChEBI" id="CHEBI:58886"/>
        <dbReference type="ChEBI" id="CHEBI:58887"/>
        <dbReference type="ChEBI" id="CHEBI:456215"/>
        <dbReference type="EC" id="6.3.1.13"/>
    </reaction>
</comment>
<sequence length="410" mass="43694">MKSWSSPDVPRLPGAGQVPQIFDVGSGSLRPSATGQQARMYVCGITPYDATHIGHTATYVAFDLLNRAWRDAGLDVTYVQNVTDIDDPLLERATRDGEDWAGLAERQTELFRGDMSALRVVAPAQYIGAVEAIPLVVDFVEGLRGKGAAYSVDGDLYFPVGSDPDFGAVSGLSRSTMLEVFAERGGDPDRVGKRDPLDCLLWLLQRPGEPAWSSSLGRGRPGWHVECSAIALEHLGMSFDIQGGGSDLTFPHHEMCASEAQVLTGEKPFAHSYVYQAMVALDGEKMSKSKGNLVFSSKLRADGVDPMAIRLVLLTHHYRSPWEWFPSDLEAGTSRLARWRAAVGLPSGADASKVLPGVRDALASDLDAPAAVAVVDGWVDATLAGSGSAGDAEAPAVVRSVCDSLLGVAL</sequence>
<feature type="short sequence motif" description="'HIGH' region" evidence="10">
    <location>
        <begin position="45"/>
        <end position="55"/>
    </location>
</feature>
<feature type="binding site" evidence="10">
    <location>
        <position position="227"/>
    </location>
    <ligand>
        <name>Zn(2+)</name>
        <dbReference type="ChEBI" id="CHEBI:29105"/>
    </ligand>
</feature>
<keyword evidence="4 10" id="KW-0436">Ligase</keyword>
<name>A0ABV7Y5T2_9ACTN</name>
<feature type="binding site" evidence="10">
    <location>
        <begin position="81"/>
        <end position="83"/>
    </location>
    <ligand>
        <name>L-cysteinyl-5'-AMP</name>
        <dbReference type="ChEBI" id="CHEBI:144924"/>
    </ligand>
</feature>
<feature type="binding site" evidence="10">
    <location>
        <position position="279"/>
    </location>
    <ligand>
        <name>L-cysteinyl-5'-AMP</name>
        <dbReference type="ChEBI" id="CHEBI:144924"/>
    </ligand>
</feature>
<comment type="similarity">
    <text evidence="2 10">Belongs to the class-I aminoacyl-tRNA synthetase family. MshC subfamily.</text>
</comment>
<proteinExistence type="inferred from homology"/>
<keyword evidence="8 10" id="KW-0067">ATP-binding</keyword>
<dbReference type="GO" id="GO:0035446">
    <property type="term" value="F:cysteine-glucosaminylinositol ligase activity"/>
    <property type="evidence" value="ECO:0007669"/>
    <property type="project" value="UniProtKB-EC"/>
</dbReference>
<feature type="domain" description="tRNA synthetases class I catalytic" evidence="11">
    <location>
        <begin position="35"/>
        <end position="331"/>
    </location>
</feature>
<evidence type="ECO:0000256" key="3">
    <source>
        <dbReference type="ARBA" id="ARBA00011245"/>
    </source>
</evidence>
<feature type="short sequence motif" description="'KMSKS' region" evidence="10">
    <location>
        <begin position="285"/>
        <end position="289"/>
    </location>
</feature>
<feature type="binding site" evidence="10">
    <location>
        <position position="223"/>
    </location>
    <ligand>
        <name>L-cysteinyl-5'-AMP</name>
        <dbReference type="ChEBI" id="CHEBI:144924"/>
    </ligand>
</feature>
<evidence type="ECO:0000256" key="2">
    <source>
        <dbReference type="ARBA" id="ARBA00007723"/>
    </source>
</evidence>
<dbReference type="PANTHER" id="PTHR10890:SF3">
    <property type="entry name" value="CYSTEINE--TRNA LIGASE, CYTOPLASMIC"/>
    <property type="match status" value="1"/>
</dbReference>
<evidence type="ECO:0000256" key="1">
    <source>
        <dbReference type="ARBA" id="ARBA00003679"/>
    </source>
</evidence>
<comment type="cofactor">
    <cofactor evidence="10">
        <name>Zn(2+)</name>
        <dbReference type="ChEBI" id="CHEBI:29105"/>
    </cofactor>
    <text evidence="10">Binds 1 zinc ion per subunit.</text>
</comment>
<protein>
    <recommendedName>
        <fullName evidence="10">L-cysteine:1D-myo-inositol 2-amino-2-deoxy-alpha-D-glucopyranoside ligase</fullName>
        <shortName evidence="10">L-Cys:GlcN-Ins ligase</shortName>
        <ecNumber evidence="10">6.3.1.13</ecNumber>
    </recommendedName>
    <alternativeName>
        <fullName evidence="10">Mycothiol ligase</fullName>
        <shortName evidence="10">MSH ligase</shortName>
    </alternativeName>
</protein>
<keyword evidence="6 10" id="KW-0547">Nucleotide-binding</keyword>
<evidence type="ECO:0000313" key="12">
    <source>
        <dbReference type="EMBL" id="MFC3760129.1"/>
    </source>
</evidence>
<gene>
    <name evidence="10 12" type="primary">mshC</name>
    <name evidence="12" type="ORF">ACFOUW_04725</name>
</gene>
<organism evidence="12 13">
    <name type="scientific">Tenggerimyces flavus</name>
    <dbReference type="NCBI Taxonomy" id="1708749"/>
    <lineage>
        <taxon>Bacteria</taxon>
        <taxon>Bacillati</taxon>
        <taxon>Actinomycetota</taxon>
        <taxon>Actinomycetes</taxon>
        <taxon>Propionibacteriales</taxon>
        <taxon>Nocardioidaceae</taxon>
        <taxon>Tenggerimyces</taxon>
    </lineage>
</organism>
<dbReference type="RefSeq" id="WP_205120056.1">
    <property type="nucleotide sequence ID" value="NZ_JAFBCM010000001.1"/>
</dbReference>
<evidence type="ECO:0000259" key="11">
    <source>
        <dbReference type="Pfam" id="PF01406"/>
    </source>
</evidence>
<comment type="caution">
    <text evidence="12">The sequence shown here is derived from an EMBL/GenBank/DDBJ whole genome shotgun (WGS) entry which is preliminary data.</text>
</comment>
<dbReference type="Gene3D" id="1.20.120.640">
    <property type="entry name" value="Anticodon-binding domain of a subclass of class I aminoacyl-tRNA synthetases"/>
    <property type="match status" value="1"/>
</dbReference>
<dbReference type="SUPFAM" id="SSF52374">
    <property type="entry name" value="Nucleotidylyl transferase"/>
    <property type="match status" value="1"/>
</dbReference>
<evidence type="ECO:0000256" key="5">
    <source>
        <dbReference type="ARBA" id="ARBA00022723"/>
    </source>
</evidence>
<evidence type="ECO:0000256" key="7">
    <source>
        <dbReference type="ARBA" id="ARBA00022833"/>
    </source>
</evidence>
<feature type="short sequence motif" description="'ERGGDP' region" evidence="10">
    <location>
        <begin position="183"/>
        <end position="188"/>
    </location>
</feature>
<comment type="function">
    <text evidence="1 10">Catalyzes the ATP-dependent condensation of GlcN-Ins and L-cysteine to form L-Cys-GlcN-Ins.</text>
</comment>
<evidence type="ECO:0000256" key="4">
    <source>
        <dbReference type="ARBA" id="ARBA00022598"/>
    </source>
</evidence>
<keyword evidence="13" id="KW-1185">Reference proteome</keyword>
<evidence type="ECO:0000313" key="13">
    <source>
        <dbReference type="Proteomes" id="UP001595699"/>
    </source>
</evidence>
<evidence type="ECO:0000256" key="9">
    <source>
        <dbReference type="ARBA" id="ARBA00048350"/>
    </source>
</evidence>
<evidence type="ECO:0000256" key="6">
    <source>
        <dbReference type="ARBA" id="ARBA00022741"/>
    </source>
</evidence>
<accession>A0ABV7Y5T2</accession>
<dbReference type="HAMAP" id="MF_01697">
    <property type="entry name" value="MshC"/>
    <property type="match status" value="1"/>
</dbReference>
<feature type="binding site" evidence="10">
    <location>
        <position position="43"/>
    </location>
    <ligand>
        <name>Zn(2+)</name>
        <dbReference type="ChEBI" id="CHEBI:29105"/>
    </ligand>
</feature>
<feature type="binding site" evidence="10">
    <location>
        <begin position="43"/>
        <end position="46"/>
    </location>
    <ligand>
        <name>L-cysteinyl-5'-AMP</name>
        <dbReference type="ChEBI" id="CHEBI:144924"/>
    </ligand>
</feature>
<reference evidence="13" key="1">
    <citation type="journal article" date="2019" name="Int. J. Syst. Evol. Microbiol.">
        <title>The Global Catalogue of Microorganisms (GCM) 10K type strain sequencing project: providing services to taxonomists for standard genome sequencing and annotation.</title>
        <authorList>
            <consortium name="The Broad Institute Genomics Platform"/>
            <consortium name="The Broad Institute Genome Sequencing Center for Infectious Disease"/>
            <person name="Wu L."/>
            <person name="Ma J."/>
        </authorList>
    </citation>
    <scope>NUCLEOTIDE SEQUENCE [LARGE SCALE GENOMIC DNA]</scope>
    <source>
        <strain evidence="13">CGMCC 4.7241</strain>
    </source>
</reference>
<dbReference type="Gene3D" id="3.40.50.620">
    <property type="entry name" value="HUPs"/>
    <property type="match status" value="1"/>
</dbReference>
<feature type="binding site" evidence="10">
    <location>
        <position position="58"/>
    </location>
    <ligand>
        <name>L-cysteinyl-5'-AMP</name>
        <dbReference type="ChEBI" id="CHEBI:144924"/>
    </ligand>
</feature>
<feature type="binding site" evidence="10">
    <location>
        <position position="252"/>
    </location>
    <ligand>
        <name>Zn(2+)</name>
        <dbReference type="ChEBI" id="CHEBI:29105"/>
    </ligand>
</feature>
<dbReference type="InterPro" id="IPR032678">
    <property type="entry name" value="tRNA-synt_1_cat_dom"/>
</dbReference>
<comment type="subunit">
    <text evidence="3 10">Monomer.</text>
</comment>
<keyword evidence="5 10" id="KW-0479">Metal-binding</keyword>
<dbReference type="NCBIfam" id="TIGR03447">
    <property type="entry name" value="mycothiol_MshC"/>
    <property type="match status" value="1"/>
</dbReference>
<dbReference type="InterPro" id="IPR024909">
    <property type="entry name" value="Cys-tRNA/MSH_ligase"/>
</dbReference>
<dbReference type="Pfam" id="PF01406">
    <property type="entry name" value="tRNA-synt_1e"/>
    <property type="match status" value="1"/>
</dbReference>
<dbReference type="PANTHER" id="PTHR10890">
    <property type="entry name" value="CYSTEINYL-TRNA SYNTHETASE"/>
    <property type="match status" value="1"/>
</dbReference>
<dbReference type="EMBL" id="JBHRZH010000004">
    <property type="protein sequence ID" value="MFC3760129.1"/>
    <property type="molecule type" value="Genomic_DNA"/>
</dbReference>
<dbReference type="PRINTS" id="PR00983">
    <property type="entry name" value="TRNASYNTHCYS"/>
</dbReference>
<feature type="binding site" evidence="10">
    <location>
        <begin position="245"/>
        <end position="247"/>
    </location>
    <ligand>
        <name>L-cysteinyl-5'-AMP</name>
        <dbReference type="ChEBI" id="CHEBI:144924"/>
    </ligand>
</feature>
<dbReference type="Proteomes" id="UP001595699">
    <property type="component" value="Unassembled WGS sequence"/>
</dbReference>
<keyword evidence="7 10" id="KW-0862">Zinc</keyword>
<dbReference type="InterPro" id="IPR014729">
    <property type="entry name" value="Rossmann-like_a/b/a_fold"/>
</dbReference>
<dbReference type="EC" id="6.3.1.13" evidence="10"/>
<evidence type="ECO:0000256" key="10">
    <source>
        <dbReference type="HAMAP-Rule" id="MF_01697"/>
    </source>
</evidence>
<evidence type="ECO:0000256" key="8">
    <source>
        <dbReference type="ARBA" id="ARBA00022840"/>
    </source>
</evidence>